<dbReference type="AlphaFoldDB" id="A0A2N8P7R8"/>
<protein>
    <submittedName>
        <fullName evidence="2">Uncharacterized protein</fullName>
    </submittedName>
</protein>
<dbReference type="Proteomes" id="UP000236047">
    <property type="component" value="Unassembled WGS sequence"/>
</dbReference>
<reference evidence="3" key="1">
    <citation type="submission" date="2015-09" db="EMBL/GenBank/DDBJ databases">
        <authorList>
            <person name="Graham D.E."/>
            <person name="Mahan K.M."/>
            <person name="Klingeman D.M."/>
            <person name="Fida T."/>
            <person name="Giannone R.J."/>
            <person name="Hettich R.L."/>
            <person name="Parry R.J."/>
            <person name="Spain J.C."/>
        </authorList>
    </citation>
    <scope>NUCLEOTIDE SEQUENCE [LARGE SCALE GENOMIC DNA]</scope>
    <source>
        <strain evidence="3">JCM 4701</strain>
    </source>
</reference>
<evidence type="ECO:0000313" key="3">
    <source>
        <dbReference type="Proteomes" id="UP000236047"/>
    </source>
</evidence>
<name>A0A2N8P7R8_STRNR</name>
<evidence type="ECO:0000313" key="2">
    <source>
        <dbReference type="EMBL" id="PNE37068.1"/>
    </source>
</evidence>
<sequence length="258" mass="27922">MARLMVLFIGIAVVFSVIAFKGGNAPVGLLFIVVAAAPVLFLGYAVVNRRRAGGATASGQRPQQRGRRTLIPRVIALVTVVTVGYGVYWVMFEPKANDKALTRVSDFQTGCGAGLARKYFPQAADRTGAGPHPIAMFTISESGSPNPAYPTSGTADYWSGNGLDPHRVQLIACLDSPDEGEFLTDCKFTTDSIKLYRGVYDVTVYEAKTGKKVGSEQLSGSRKPDCPGMVYLKRGTDKLHTEPEFADYQAVLRKYVDN</sequence>
<comment type="caution">
    <text evidence="2">The sequence shown here is derived from an EMBL/GenBank/DDBJ whole genome shotgun (WGS) entry which is preliminary data.</text>
</comment>
<gene>
    <name evidence="2" type="ORF">AOB60_21910</name>
</gene>
<proteinExistence type="predicted"/>
<keyword evidence="3" id="KW-1185">Reference proteome</keyword>
<dbReference type="RefSeq" id="WP_102926296.1">
    <property type="nucleotide sequence ID" value="NZ_LJSN01000003.1"/>
</dbReference>
<keyword evidence="1" id="KW-0472">Membrane</keyword>
<feature type="transmembrane region" description="Helical" evidence="1">
    <location>
        <begin position="70"/>
        <end position="91"/>
    </location>
</feature>
<organism evidence="2 3">
    <name type="scientific">Streptomyces noursei</name>
    <name type="common">Streptomyces albulus</name>
    <dbReference type="NCBI Taxonomy" id="1971"/>
    <lineage>
        <taxon>Bacteria</taxon>
        <taxon>Bacillati</taxon>
        <taxon>Actinomycetota</taxon>
        <taxon>Actinomycetes</taxon>
        <taxon>Kitasatosporales</taxon>
        <taxon>Streptomycetaceae</taxon>
        <taxon>Streptomyces</taxon>
    </lineage>
</organism>
<dbReference type="EMBL" id="LJSN01000003">
    <property type="protein sequence ID" value="PNE37068.1"/>
    <property type="molecule type" value="Genomic_DNA"/>
</dbReference>
<evidence type="ECO:0000256" key="1">
    <source>
        <dbReference type="SAM" id="Phobius"/>
    </source>
</evidence>
<feature type="transmembrane region" description="Helical" evidence="1">
    <location>
        <begin position="29"/>
        <end position="47"/>
    </location>
</feature>
<keyword evidence="1" id="KW-0812">Transmembrane</keyword>
<keyword evidence="1" id="KW-1133">Transmembrane helix</keyword>
<accession>A0A2N8P7R8</accession>